<reference evidence="7" key="1">
    <citation type="submission" date="2017-07" db="EMBL/GenBank/DDBJ databases">
        <title>RNA-Seq based survey of genes potentially involved in biosynthesis of#profiling secondary metabolites in the genus Hypericum.</title>
        <authorList>
            <person name="Czerankova O."/>
            <person name="Sotak M."/>
            <person name="Nigutova K."/>
            <person name="Baumlein H."/>
            <person name="Altchmied L."/>
            <person name="Cellarova E."/>
        </authorList>
    </citation>
    <scope>NUCLEOTIDE SEQUENCE</scope>
    <source>
        <tissue evidence="7">Leaf</tissue>
    </source>
</reference>
<dbReference type="GO" id="GO:0009407">
    <property type="term" value="P:toxin catabolic process"/>
    <property type="evidence" value="ECO:0007669"/>
    <property type="project" value="UniProtKB-ARBA"/>
</dbReference>
<dbReference type="AlphaFoldDB" id="A0A224XGV7"/>
<dbReference type="SFLD" id="SFLDG00358">
    <property type="entry name" value="Main_(cytGST)"/>
    <property type="match status" value="1"/>
</dbReference>
<keyword evidence="2" id="KW-0216">Detoxification</keyword>
<evidence type="ECO:0000313" key="7">
    <source>
        <dbReference type="EMBL" id="JAW07192.1"/>
    </source>
</evidence>
<comment type="similarity">
    <text evidence="4">Belongs to the GST superfamily. Tau family.</text>
</comment>
<dbReference type="GO" id="GO:0006749">
    <property type="term" value="P:glutathione metabolic process"/>
    <property type="evidence" value="ECO:0007669"/>
    <property type="project" value="InterPro"/>
</dbReference>
<keyword evidence="3 7" id="KW-0808">Transferase</keyword>
<dbReference type="SFLD" id="SFLDG01152">
    <property type="entry name" value="Main.3:_Omega-_and_Tau-like"/>
    <property type="match status" value="1"/>
</dbReference>
<name>A0A224XGV7_HYPPE</name>
<dbReference type="InterPro" id="IPR010987">
    <property type="entry name" value="Glutathione-S-Trfase_C-like"/>
</dbReference>
<evidence type="ECO:0000256" key="5">
    <source>
        <dbReference type="ARBA" id="ARBA00047960"/>
    </source>
</evidence>
<feature type="domain" description="GST C-terminal" evidence="6">
    <location>
        <begin position="32"/>
        <end position="163"/>
    </location>
</feature>
<sequence length="174" mass="19065">MIHHGKPLCESLIIVEYIDEVWSSGSSILPSEPIDRATARFWGAYVDEKFFPILRSLHTARDQEAKKAVAGQIAETFHVLDNALAKLSNGKPFFGGDAIGYVDIAFGSCLGWIRGLSKLDGLDLLDGSKFPGLVKWADTFSSDPAAKDLMPDTDKIVEFAKGVRERMRAAVPPK</sequence>
<accession>A0A224XGV7</accession>
<dbReference type="GO" id="GO:0004364">
    <property type="term" value="F:glutathione transferase activity"/>
    <property type="evidence" value="ECO:0007669"/>
    <property type="project" value="UniProtKB-EC"/>
</dbReference>
<dbReference type="InterPro" id="IPR045074">
    <property type="entry name" value="GST_C_Tau"/>
</dbReference>
<dbReference type="Gene3D" id="3.40.30.10">
    <property type="entry name" value="Glutaredoxin"/>
    <property type="match status" value="1"/>
</dbReference>
<dbReference type="EMBL" id="GFSB01000008">
    <property type="protein sequence ID" value="JAW07192.1"/>
    <property type="molecule type" value="Transcribed_RNA"/>
</dbReference>
<evidence type="ECO:0000256" key="3">
    <source>
        <dbReference type="ARBA" id="ARBA00022679"/>
    </source>
</evidence>
<dbReference type="SFLD" id="SFLDS00019">
    <property type="entry name" value="Glutathione_Transferase_(cytos"/>
    <property type="match status" value="1"/>
</dbReference>
<dbReference type="PROSITE" id="PS50405">
    <property type="entry name" value="GST_CTER"/>
    <property type="match status" value="1"/>
</dbReference>
<proteinExistence type="inferred from homology"/>
<evidence type="ECO:0000256" key="4">
    <source>
        <dbReference type="ARBA" id="ARBA00025743"/>
    </source>
</evidence>
<dbReference type="SUPFAM" id="SSF47616">
    <property type="entry name" value="GST C-terminal domain-like"/>
    <property type="match status" value="1"/>
</dbReference>
<protein>
    <recommendedName>
        <fullName evidence="1">glutathione transferase</fullName>
        <ecNumber evidence="1">2.5.1.18</ecNumber>
    </recommendedName>
</protein>
<dbReference type="InterPro" id="IPR036282">
    <property type="entry name" value="Glutathione-S-Trfase_C_sf"/>
</dbReference>
<dbReference type="CDD" id="cd03185">
    <property type="entry name" value="GST_C_Tau"/>
    <property type="match status" value="1"/>
</dbReference>
<dbReference type="InterPro" id="IPR004046">
    <property type="entry name" value="GST_C"/>
</dbReference>
<evidence type="ECO:0000259" key="6">
    <source>
        <dbReference type="PROSITE" id="PS50405"/>
    </source>
</evidence>
<dbReference type="GO" id="GO:0005737">
    <property type="term" value="C:cytoplasm"/>
    <property type="evidence" value="ECO:0007669"/>
    <property type="project" value="TreeGrafter"/>
</dbReference>
<dbReference type="Gene3D" id="1.20.1050.10">
    <property type="match status" value="1"/>
</dbReference>
<dbReference type="InterPro" id="IPR040079">
    <property type="entry name" value="Glutathione_S-Trfase"/>
</dbReference>
<comment type="catalytic activity">
    <reaction evidence="5">
        <text>RX + glutathione = an S-substituted glutathione + a halide anion + H(+)</text>
        <dbReference type="Rhea" id="RHEA:16437"/>
        <dbReference type="ChEBI" id="CHEBI:15378"/>
        <dbReference type="ChEBI" id="CHEBI:16042"/>
        <dbReference type="ChEBI" id="CHEBI:17792"/>
        <dbReference type="ChEBI" id="CHEBI:57925"/>
        <dbReference type="ChEBI" id="CHEBI:90779"/>
        <dbReference type="EC" id="2.5.1.18"/>
    </reaction>
</comment>
<evidence type="ECO:0000256" key="2">
    <source>
        <dbReference type="ARBA" id="ARBA00022575"/>
    </source>
</evidence>
<dbReference type="PANTHER" id="PTHR11260">
    <property type="entry name" value="GLUTATHIONE S-TRANSFERASE, GST, SUPERFAMILY, GST DOMAIN CONTAINING"/>
    <property type="match status" value="1"/>
</dbReference>
<dbReference type="PANTHER" id="PTHR11260:SF615">
    <property type="entry name" value="GLUTATHIONE S-TRANSFERASE U17"/>
    <property type="match status" value="1"/>
</dbReference>
<dbReference type="InterPro" id="IPR045073">
    <property type="entry name" value="Omega/Tau-like"/>
</dbReference>
<dbReference type="FunFam" id="1.20.1050.10:FF:000016">
    <property type="entry name" value="Glutathione S-transferase U9"/>
    <property type="match status" value="1"/>
</dbReference>
<evidence type="ECO:0000256" key="1">
    <source>
        <dbReference type="ARBA" id="ARBA00012452"/>
    </source>
</evidence>
<dbReference type="Pfam" id="PF00043">
    <property type="entry name" value="GST_C"/>
    <property type="match status" value="1"/>
</dbReference>
<organism evidence="7">
    <name type="scientific">Hypericum perforatum</name>
    <name type="common">St. John's wort</name>
    <dbReference type="NCBI Taxonomy" id="65561"/>
    <lineage>
        <taxon>Eukaryota</taxon>
        <taxon>Viridiplantae</taxon>
        <taxon>Streptophyta</taxon>
        <taxon>Embryophyta</taxon>
        <taxon>Tracheophyta</taxon>
        <taxon>Spermatophyta</taxon>
        <taxon>Magnoliopsida</taxon>
        <taxon>eudicotyledons</taxon>
        <taxon>Gunneridae</taxon>
        <taxon>Pentapetalae</taxon>
        <taxon>rosids</taxon>
        <taxon>fabids</taxon>
        <taxon>Malpighiales</taxon>
        <taxon>Hypericaceae</taxon>
        <taxon>Hypericeae</taxon>
        <taxon>Hypericum</taxon>
    </lineage>
</organism>
<dbReference type="EC" id="2.5.1.18" evidence="1"/>